<dbReference type="RefSeq" id="WP_066217541.1">
    <property type="nucleotide sequence ID" value="NZ_FNSN01000004.1"/>
</dbReference>
<proteinExistence type="predicted"/>
<protein>
    <submittedName>
        <fullName evidence="1">Uncharacterized protein</fullName>
    </submittedName>
</protein>
<sequence>MSEPVTIWEREGEEWKDFPGNTRRQVVYVSPDETEDPLAAGQVDDLRRAKHLTDAECAAEVHWTVFHEAQCQVEGMTVGPGHPHFEYWVEQNHKYARWAPIIERFATHDQAV</sequence>
<dbReference type="Proteomes" id="UP000182652">
    <property type="component" value="Unassembled WGS sequence"/>
</dbReference>
<dbReference type="STRING" id="156980.SAMN04489745_3460"/>
<evidence type="ECO:0000313" key="3">
    <source>
        <dbReference type="Proteomes" id="UP000182652"/>
    </source>
</evidence>
<name>A0A1H4W9M6_9MICC</name>
<evidence type="ECO:0000313" key="1">
    <source>
        <dbReference type="EMBL" id="SEC89987.1"/>
    </source>
</evidence>
<reference evidence="1 3" key="1">
    <citation type="submission" date="2016-10" db="EMBL/GenBank/DDBJ databases">
        <authorList>
            <person name="de Groot N.N."/>
        </authorList>
    </citation>
    <scope>NUCLEOTIDE SEQUENCE [LARGE SCALE GENOMIC DNA]</scope>
    <source>
        <strain evidence="1 3">DSM 10495</strain>
    </source>
</reference>
<dbReference type="EMBL" id="FNSN01000004">
    <property type="protein sequence ID" value="SEC89987.1"/>
    <property type="molecule type" value="Genomic_DNA"/>
</dbReference>
<gene>
    <name evidence="1" type="ORF">SAMN04489745_3460</name>
    <name evidence="2" type="ORF">SAMN04489745_3544</name>
</gene>
<keyword evidence="3" id="KW-1185">Reference proteome</keyword>
<dbReference type="EMBL" id="FNSN01000006">
    <property type="protein sequence ID" value="SEC95655.1"/>
    <property type="molecule type" value="Genomic_DNA"/>
</dbReference>
<accession>A0A1H4W9M6</accession>
<organism evidence="1 3">
    <name type="scientific">Arthrobacter woluwensis</name>
    <dbReference type="NCBI Taxonomy" id="156980"/>
    <lineage>
        <taxon>Bacteria</taxon>
        <taxon>Bacillati</taxon>
        <taxon>Actinomycetota</taxon>
        <taxon>Actinomycetes</taxon>
        <taxon>Micrococcales</taxon>
        <taxon>Micrococcaceae</taxon>
        <taxon>Arthrobacter</taxon>
    </lineage>
</organism>
<evidence type="ECO:0000313" key="2">
    <source>
        <dbReference type="EMBL" id="SEC95655.1"/>
    </source>
</evidence>
<dbReference type="AlphaFoldDB" id="A0A1H4W9M6"/>